<dbReference type="EMBL" id="AP028679">
    <property type="protein sequence ID" value="BEQ14375.1"/>
    <property type="molecule type" value="Genomic_DNA"/>
</dbReference>
<dbReference type="PANTHER" id="PTHR12526:SF510">
    <property type="entry name" value="D-INOSITOL 3-PHOSPHATE GLYCOSYLTRANSFERASE"/>
    <property type="match status" value="1"/>
</dbReference>
<feature type="domain" description="Glycosyltransferase subfamily 4-like N-terminal" evidence="4">
    <location>
        <begin position="16"/>
        <end position="171"/>
    </location>
</feature>
<gene>
    <name evidence="5" type="ORF">FAK_14410</name>
</gene>
<evidence type="ECO:0000259" key="3">
    <source>
        <dbReference type="Pfam" id="PF00534"/>
    </source>
</evidence>
<dbReference type="RefSeq" id="WP_338606090.1">
    <property type="nucleotide sequence ID" value="NZ_AP028679.1"/>
</dbReference>
<protein>
    <submittedName>
        <fullName evidence="5">Glycoside hydrolase</fullName>
    </submittedName>
</protein>
<dbReference type="GO" id="GO:0016757">
    <property type="term" value="F:glycosyltransferase activity"/>
    <property type="evidence" value="ECO:0007669"/>
    <property type="project" value="UniProtKB-KW"/>
</dbReference>
<dbReference type="AlphaFoldDB" id="A0AAU9EEJ1"/>
<dbReference type="PANTHER" id="PTHR12526">
    <property type="entry name" value="GLYCOSYLTRANSFERASE"/>
    <property type="match status" value="1"/>
</dbReference>
<accession>A0AAU9EEJ1</accession>
<feature type="domain" description="Glycosyl transferase family 1" evidence="3">
    <location>
        <begin position="196"/>
        <end position="356"/>
    </location>
</feature>
<reference evidence="6" key="1">
    <citation type="journal article" date="2023" name="Arch. Microbiol.">
        <title>Desulfoferula mesophilus gen. nov. sp. nov., a mesophilic sulfate-reducing bacterium isolated from a brackish lake sediment.</title>
        <authorList>
            <person name="Watanabe T."/>
            <person name="Yabe T."/>
            <person name="Tsuji J.M."/>
            <person name="Fukui M."/>
        </authorList>
    </citation>
    <scope>NUCLEOTIDE SEQUENCE [LARGE SCALE GENOMIC DNA]</scope>
    <source>
        <strain evidence="6">12FAK</strain>
    </source>
</reference>
<keyword evidence="6" id="KW-1185">Reference proteome</keyword>
<name>A0AAU9EEJ1_9BACT</name>
<dbReference type="InterPro" id="IPR028098">
    <property type="entry name" value="Glyco_trans_4-like_N"/>
</dbReference>
<evidence type="ECO:0000256" key="2">
    <source>
        <dbReference type="ARBA" id="ARBA00022679"/>
    </source>
</evidence>
<dbReference type="SUPFAM" id="SSF53756">
    <property type="entry name" value="UDP-Glycosyltransferase/glycogen phosphorylase"/>
    <property type="match status" value="1"/>
</dbReference>
<keyword evidence="2" id="KW-0808">Transferase</keyword>
<dbReference type="Gene3D" id="3.40.50.2000">
    <property type="entry name" value="Glycogen Phosphorylase B"/>
    <property type="match status" value="2"/>
</dbReference>
<dbReference type="CDD" id="cd03801">
    <property type="entry name" value="GT4_PimA-like"/>
    <property type="match status" value="1"/>
</dbReference>
<dbReference type="KEGG" id="dmp:FAK_14410"/>
<dbReference type="GO" id="GO:0016787">
    <property type="term" value="F:hydrolase activity"/>
    <property type="evidence" value="ECO:0007669"/>
    <property type="project" value="UniProtKB-KW"/>
</dbReference>
<dbReference type="Proteomes" id="UP001366166">
    <property type="component" value="Chromosome"/>
</dbReference>
<evidence type="ECO:0000313" key="6">
    <source>
        <dbReference type="Proteomes" id="UP001366166"/>
    </source>
</evidence>
<sequence length="388" mass="43334">MKILLLAPHPFFQERGTPIAVRLLATELAAKGHQVEMLCYHEGEDIEMEGVTIHRIAPPSWVRDVPPGPSWQKVVCDLYMWQEAKRLARSGRFDLVHAVEEGAFMALRLRKLYDLPYIYDMDSCMSGQIADKLPMAKSLARLWALWEAAAVRRSAGVVAVCQSLVEVAQAHDPEVPVCRLEDVSLLDQCGEPPGERLDLDGPVIMYVGNLESYQGIDLLLEAFALTAEKHPQAHLVVIGGAGKDISKYRREAFALNLSGLTHFLGPRPQSQLAYFLEQADILVSPRIQGENTPMKIYSYLDSGRPLVATRLPTHTQVLDDGISLLVEPNAEAMSRGFNQLLEHPEQGQTLALAAKERVDSQYSLEAYRRKLSDFYHGVQEALGRGERR</sequence>
<evidence type="ECO:0000256" key="1">
    <source>
        <dbReference type="ARBA" id="ARBA00022676"/>
    </source>
</evidence>
<evidence type="ECO:0000259" key="4">
    <source>
        <dbReference type="Pfam" id="PF13579"/>
    </source>
</evidence>
<dbReference type="Pfam" id="PF00534">
    <property type="entry name" value="Glycos_transf_1"/>
    <property type="match status" value="1"/>
</dbReference>
<organism evidence="5 6">
    <name type="scientific">Desulfoferula mesophila</name>
    <dbReference type="NCBI Taxonomy" id="3058419"/>
    <lineage>
        <taxon>Bacteria</taxon>
        <taxon>Pseudomonadati</taxon>
        <taxon>Thermodesulfobacteriota</taxon>
        <taxon>Desulfarculia</taxon>
        <taxon>Desulfarculales</taxon>
        <taxon>Desulfarculaceae</taxon>
        <taxon>Desulfoferula</taxon>
    </lineage>
</organism>
<evidence type="ECO:0000313" key="5">
    <source>
        <dbReference type="EMBL" id="BEQ14375.1"/>
    </source>
</evidence>
<dbReference type="InterPro" id="IPR001296">
    <property type="entry name" value="Glyco_trans_1"/>
</dbReference>
<keyword evidence="1" id="KW-0328">Glycosyltransferase</keyword>
<proteinExistence type="predicted"/>
<dbReference type="Pfam" id="PF13579">
    <property type="entry name" value="Glyco_trans_4_4"/>
    <property type="match status" value="1"/>
</dbReference>
<keyword evidence="5" id="KW-0378">Hydrolase</keyword>